<keyword evidence="1" id="KW-1133">Transmembrane helix</keyword>
<name>A0A934KNK9_9FLAO</name>
<comment type="caution">
    <text evidence="2">The sequence shown here is derived from an EMBL/GenBank/DDBJ whole genome shotgun (WGS) entry which is preliminary data.</text>
</comment>
<gene>
    <name evidence="2" type="ORF">JEM65_01215</name>
</gene>
<dbReference type="Proteomes" id="UP000662373">
    <property type="component" value="Unassembled WGS sequence"/>
</dbReference>
<dbReference type="EMBL" id="JAEHJZ010000003">
    <property type="protein sequence ID" value="MBJ7879275.1"/>
    <property type="molecule type" value="Genomic_DNA"/>
</dbReference>
<evidence type="ECO:0000313" key="2">
    <source>
        <dbReference type="EMBL" id="MBJ7879275.1"/>
    </source>
</evidence>
<accession>A0A934KNK9</accession>
<evidence type="ECO:0000313" key="3">
    <source>
        <dbReference type="Proteomes" id="UP000662373"/>
    </source>
</evidence>
<evidence type="ECO:0000256" key="1">
    <source>
        <dbReference type="SAM" id="Phobius"/>
    </source>
</evidence>
<feature type="transmembrane region" description="Helical" evidence="1">
    <location>
        <begin position="54"/>
        <end position="75"/>
    </location>
</feature>
<evidence type="ECO:0008006" key="4">
    <source>
        <dbReference type="Google" id="ProtNLM"/>
    </source>
</evidence>
<keyword evidence="1" id="KW-0472">Membrane</keyword>
<dbReference type="AlphaFoldDB" id="A0A934KNK9"/>
<dbReference type="RefSeq" id="WP_199596726.1">
    <property type="nucleotide sequence ID" value="NZ_JAEHJZ010000003.1"/>
</dbReference>
<keyword evidence="3" id="KW-1185">Reference proteome</keyword>
<reference evidence="2 3" key="1">
    <citation type="submission" date="2020-09" db="EMBL/GenBank/DDBJ databases">
        <title>Draft genome of Gelidibacter salicanalis PAMC21136.</title>
        <authorList>
            <person name="Park H."/>
        </authorList>
    </citation>
    <scope>NUCLEOTIDE SEQUENCE [LARGE SCALE GENOMIC DNA]</scope>
    <source>
        <strain evidence="2 3">PAMC21136</strain>
    </source>
</reference>
<proteinExistence type="predicted"/>
<protein>
    <recommendedName>
        <fullName evidence="4">DUF4179 domain-containing protein</fullName>
    </recommendedName>
</protein>
<sequence length="194" mass="22245">MPKNVRELFENDQNKDVKRMPAGHEARFLRKLEQELPIEKRGAMPNAHNKGFRFMQIAASIVVLLGLTFGAFQFFQKPEAVNDTPNTTVAIKSLGDVSPGLKKVEDYYMANINLELANVKLTPENKALFDSYIVRLEELNKEYLRLSEELTEMGPSEPTVNALIDNLKLRLNLLYRFKDQLKELKTYPDEANIT</sequence>
<keyword evidence="1" id="KW-0812">Transmembrane</keyword>
<organism evidence="2 3">
    <name type="scientific">Gelidibacter salicanalis</name>
    <dbReference type="NCBI Taxonomy" id="291193"/>
    <lineage>
        <taxon>Bacteria</taxon>
        <taxon>Pseudomonadati</taxon>
        <taxon>Bacteroidota</taxon>
        <taxon>Flavobacteriia</taxon>
        <taxon>Flavobacteriales</taxon>
        <taxon>Flavobacteriaceae</taxon>
        <taxon>Gelidibacter</taxon>
    </lineage>
</organism>